<organism evidence="1 2">
    <name type="scientific">Corchorus olitorius</name>
    <dbReference type="NCBI Taxonomy" id="93759"/>
    <lineage>
        <taxon>Eukaryota</taxon>
        <taxon>Viridiplantae</taxon>
        <taxon>Streptophyta</taxon>
        <taxon>Embryophyta</taxon>
        <taxon>Tracheophyta</taxon>
        <taxon>Spermatophyta</taxon>
        <taxon>Magnoliopsida</taxon>
        <taxon>eudicotyledons</taxon>
        <taxon>Gunneridae</taxon>
        <taxon>Pentapetalae</taxon>
        <taxon>rosids</taxon>
        <taxon>malvids</taxon>
        <taxon>Malvales</taxon>
        <taxon>Malvaceae</taxon>
        <taxon>Grewioideae</taxon>
        <taxon>Apeibeae</taxon>
        <taxon>Corchorus</taxon>
    </lineage>
</organism>
<reference evidence="2" key="1">
    <citation type="submission" date="2013-09" db="EMBL/GenBank/DDBJ databases">
        <title>Corchorus olitorius genome sequencing.</title>
        <authorList>
            <person name="Alam M."/>
            <person name="Haque M.S."/>
            <person name="Islam M.S."/>
            <person name="Emdad E.M."/>
            <person name="Islam M.M."/>
            <person name="Ahmed B."/>
            <person name="Halim A."/>
            <person name="Hossen Q.M.M."/>
            <person name="Hossain M.Z."/>
            <person name="Ahmed R."/>
            <person name="Khan M.M."/>
            <person name="Islam R."/>
            <person name="Rashid M.M."/>
            <person name="Khan S.A."/>
            <person name="Rahman M.S."/>
            <person name="Alam M."/>
            <person name="Yahiya A.S."/>
            <person name="Khan M.S."/>
            <person name="Azam M.S."/>
            <person name="Haque T."/>
            <person name="Lashkar M.Z.H."/>
            <person name="Akhand A.I."/>
            <person name="Morshed G."/>
            <person name="Roy S."/>
            <person name="Uddin K.S."/>
            <person name="Rabeya T."/>
            <person name="Hossain A.S."/>
            <person name="Chowdhury A."/>
            <person name="Snigdha A.R."/>
            <person name="Mortoza M.S."/>
            <person name="Matin S.A."/>
            <person name="Hoque S.M.E."/>
            <person name="Islam M.K."/>
            <person name="Roy D.K."/>
            <person name="Haider R."/>
            <person name="Moosa M.M."/>
            <person name="Elias S.M."/>
            <person name="Hasan A.M."/>
            <person name="Jahan S."/>
            <person name="Shafiuddin M."/>
            <person name="Mahmood N."/>
            <person name="Shommy N.S."/>
        </authorList>
    </citation>
    <scope>NUCLEOTIDE SEQUENCE [LARGE SCALE GENOMIC DNA]</scope>
    <source>
        <strain evidence="2">cv. O-4</strain>
    </source>
</reference>
<name>A0A1R3J0S7_9ROSI</name>
<evidence type="ECO:0008006" key="3">
    <source>
        <dbReference type="Google" id="ProtNLM"/>
    </source>
</evidence>
<dbReference type="OrthoDB" id="991485at2759"/>
<dbReference type="AlphaFoldDB" id="A0A1R3J0S7"/>
<evidence type="ECO:0000313" key="1">
    <source>
        <dbReference type="EMBL" id="OMO88434.1"/>
    </source>
</evidence>
<accession>A0A1R3J0S7</accession>
<sequence length="158" mass="18604">MGSQQNLEKEKEIRTEIEQILDQEQLLWMQKSMTNWIVKGERNTRFYHTITNKRRARNRITSIKRRDGQSVHTEVEIEKEFLNYFKEVFSDQGDASELQIREALENLALPQFSHDSKQTLEQPFTPQEVKRAAFQINPYKAPGIDGKPGVFFFRNIGT</sequence>
<evidence type="ECO:0000313" key="2">
    <source>
        <dbReference type="Proteomes" id="UP000187203"/>
    </source>
</evidence>
<dbReference type="Proteomes" id="UP000187203">
    <property type="component" value="Unassembled WGS sequence"/>
</dbReference>
<dbReference type="STRING" id="93759.A0A1R3J0S7"/>
<comment type="caution">
    <text evidence="1">The sequence shown here is derived from an EMBL/GenBank/DDBJ whole genome shotgun (WGS) entry which is preliminary data.</text>
</comment>
<protein>
    <recommendedName>
        <fullName evidence="3">Reverse transcriptase</fullName>
    </recommendedName>
</protein>
<dbReference type="EMBL" id="AWUE01017081">
    <property type="protein sequence ID" value="OMO88434.1"/>
    <property type="molecule type" value="Genomic_DNA"/>
</dbReference>
<proteinExistence type="predicted"/>
<keyword evidence="2" id="KW-1185">Reference proteome</keyword>
<gene>
    <name evidence="1" type="ORF">COLO4_20256</name>
</gene>